<dbReference type="AlphaFoldDB" id="A0A2H3BAL9"/>
<organism evidence="1 2">
    <name type="scientific">Armillaria solidipes</name>
    <dbReference type="NCBI Taxonomy" id="1076256"/>
    <lineage>
        <taxon>Eukaryota</taxon>
        <taxon>Fungi</taxon>
        <taxon>Dikarya</taxon>
        <taxon>Basidiomycota</taxon>
        <taxon>Agaricomycotina</taxon>
        <taxon>Agaricomycetes</taxon>
        <taxon>Agaricomycetidae</taxon>
        <taxon>Agaricales</taxon>
        <taxon>Marasmiineae</taxon>
        <taxon>Physalacriaceae</taxon>
        <taxon>Armillaria</taxon>
    </lineage>
</organism>
<gene>
    <name evidence="1" type="ORF">ARMSODRAFT_982556</name>
</gene>
<keyword evidence="2" id="KW-1185">Reference proteome</keyword>
<evidence type="ECO:0000313" key="2">
    <source>
        <dbReference type="Proteomes" id="UP000218334"/>
    </source>
</evidence>
<accession>A0A2H3BAL9</accession>
<dbReference type="STRING" id="1076256.A0A2H3BAL9"/>
<dbReference type="Proteomes" id="UP000218334">
    <property type="component" value="Unassembled WGS sequence"/>
</dbReference>
<proteinExistence type="predicted"/>
<sequence>MAPTTTLHIIPGTSKASPHFTEGTVSLTLYEDYSKHCHIYLREYHEKVTEDAVISKIISGLECKNICNAYLLNQTSYDSITLSNFLNTLWTHSFGSIWALDQAQRVKVMKQNGLPSKQWFVNMFTASYILTGLFEEIKDAKLITFLINTMDAGLHTLLITEMHELLNKIKASTAKVVDGETFAK</sequence>
<protein>
    <submittedName>
        <fullName evidence="1">Uncharacterized protein</fullName>
    </submittedName>
</protein>
<name>A0A2H3BAL9_9AGAR</name>
<evidence type="ECO:0000313" key="1">
    <source>
        <dbReference type="EMBL" id="PBK60086.1"/>
    </source>
</evidence>
<dbReference type="EMBL" id="KZ293492">
    <property type="protein sequence ID" value="PBK60086.1"/>
    <property type="molecule type" value="Genomic_DNA"/>
</dbReference>
<reference evidence="2" key="1">
    <citation type="journal article" date="2017" name="Nat. Ecol. Evol.">
        <title>Genome expansion and lineage-specific genetic innovations in the forest pathogenic fungi Armillaria.</title>
        <authorList>
            <person name="Sipos G."/>
            <person name="Prasanna A.N."/>
            <person name="Walter M.C."/>
            <person name="O'Connor E."/>
            <person name="Balint B."/>
            <person name="Krizsan K."/>
            <person name="Kiss B."/>
            <person name="Hess J."/>
            <person name="Varga T."/>
            <person name="Slot J."/>
            <person name="Riley R."/>
            <person name="Boka B."/>
            <person name="Rigling D."/>
            <person name="Barry K."/>
            <person name="Lee J."/>
            <person name="Mihaltcheva S."/>
            <person name="LaButti K."/>
            <person name="Lipzen A."/>
            <person name="Waldron R."/>
            <person name="Moloney N.M."/>
            <person name="Sperisen C."/>
            <person name="Kredics L."/>
            <person name="Vagvoelgyi C."/>
            <person name="Patrignani A."/>
            <person name="Fitzpatrick D."/>
            <person name="Nagy I."/>
            <person name="Doyle S."/>
            <person name="Anderson J.B."/>
            <person name="Grigoriev I.V."/>
            <person name="Gueldener U."/>
            <person name="Muensterkoetter M."/>
            <person name="Nagy L.G."/>
        </authorList>
    </citation>
    <scope>NUCLEOTIDE SEQUENCE [LARGE SCALE GENOMIC DNA]</scope>
    <source>
        <strain evidence="2">28-4</strain>
    </source>
</reference>